<feature type="compositionally biased region" description="Low complexity" evidence="1">
    <location>
        <begin position="29"/>
        <end position="38"/>
    </location>
</feature>
<evidence type="ECO:0000313" key="2">
    <source>
        <dbReference type="EMBL" id="KAK8396460.1"/>
    </source>
</evidence>
<dbReference type="AlphaFoldDB" id="A0AAW0U8U3"/>
<evidence type="ECO:0000256" key="1">
    <source>
        <dbReference type="SAM" id="MobiDB-lite"/>
    </source>
</evidence>
<keyword evidence="3" id="KW-1185">Reference proteome</keyword>
<accession>A0AAW0U8U3</accession>
<dbReference type="EMBL" id="JARAKH010000016">
    <property type="protein sequence ID" value="KAK8396460.1"/>
    <property type="molecule type" value="Genomic_DNA"/>
</dbReference>
<feature type="region of interest" description="Disordered" evidence="1">
    <location>
        <begin position="1"/>
        <end position="74"/>
    </location>
</feature>
<comment type="caution">
    <text evidence="2">The sequence shown here is derived from an EMBL/GenBank/DDBJ whole genome shotgun (WGS) entry which is preliminary data.</text>
</comment>
<proteinExistence type="predicted"/>
<protein>
    <submittedName>
        <fullName evidence="2">Uncharacterized protein</fullName>
    </submittedName>
</protein>
<reference evidence="2 3" key="1">
    <citation type="submission" date="2023-03" db="EMBL/GenBank/DDBJ databases">
        <title>High-quality genome of Scylla paramamosain provides insights in environmental adaptation.</title>
        <authorList>
            <person name="Zhang L."/>
        </authorList>
    </citation>
    <scope>NUCLEOTIDE SEQUENCE [LARGE SCALE GENOMIC DNA]</scope>
    <source>
        <strain evidence="2">LZ_2023a</strain>
        <tissue evidence="2">Muscle</tissue>
    </source>
</reference>
<name>A0AAW0U8U3_SCYPA</name>
<sequence>MGRSRWTRKDPSSLTSIPGRPQSKPRPIAAAAAAAVAAMPGQSPSQAGRRAATTPATPRRKESSGGKPTPSARIHRMRLLLRMRSVIGRADAGDFGRSGRQ</sequence>
<gene>
    <name evidence="2" type="ORF">O3P69_005484</name>
</gene>
<organism evidence="2 3">
    <name type="scientific">Scylla paramamosain</name>
    <name type="common">Mud crab</name>
    <dbReference type="NCBI Taxonomy" id="85552"/>
    <lineage>
        <taxon>Eukaryota</taxon>
        <taxon>Metazoa</taxon>
        <taxon>Ecdysozoa</taxon>
        <taxon>Arthropoda</taxon>
        <taxon>Crustacea</taxon>
        <taxon>Multicrustacea</taxon>
        <taxon>Malacostraca</taxon>
        <taxon>Eumalacostraca</taxon>
        <taxon>Eucarida</taxon>
        <taxon>Decapoda</taxon>
        <taxon>Pleocyemata</taxon>
        <taxon>Brachyura</taxon>
        <taxon>Eubrachyura</taxon>
        <taxon>Portunoidea</taxon>
        <taxon>Portunidae</taxon>
        <taxon>Portuninae</taxon>
        <taxon>Scylla</taxon>
    </lineage>
</organism>
<evidence type="ECO:0000313" key="3">
    <source>
        <dbReference type="Proteomes" id="UP001487740"/>
    </source>
</evidence>
<dbReference type="Proteomes" id="UP001487740">
    <property type="component" value="Unassembled WGS sequence"/>
</dbReference>